<dbReference type="PATRIC" id="fig|280871.6.peg.4127"/>
<dbReference type="Pfam" id="PF00440">
    <property type="entry name" value="TetR_N"/>
    <property type="match status" value="1"/>
</dbReference>
<feature type="domain" description="HTH tetR-type" evidence="3">
    <location>
        <begin position="21"/>
        <end position="80"/>
    </location>
</feature>
<evidence type="ECO:0000256" key="1">
    <source>
        <dbReference type="ARBA" id="ARBA00023125"/>
    </source>
</evidence>
<evidence type="ECO:0000313" key="4">
    <source>
        <dbReference type="EMBL" id="KIU15223.1"/>
    </source>
</evidence>
<dbReference type="EMBL" id="JXST01000030">
    <property type="protein sequence ID" value="KIU15223.1"/>
    <property type="molecule type" value="Genomic_DNA"/>
</dbReference>
<sequence>MKGGGRMRTRGWGGNVPASDAEAVSRILMATRQTIDELGEATNITAVSRRLGVTRQTIYHYFASNNELISATAAEASSSFIDELVATLAGIRDPAEAIVEGVAVAVERLPDDPYVGLLLKEHRSSAFAEIVSLANPTAALTVRSMFERLDVDWSLFDPAAVDDDIIHIVLRTMQSLILSPPNSPGPELRRLLNVWIAPAVNALRRQPV</sequence>
<keyword evidence="1 2" id="KW-0238">DNA-binding</keyword>
<dbReference type="InterPro" id="IPR009057">
    <property type="entry name" value="Homeodomain-like_sf"/>
</dbReference>
<reference evidence="4 5" key="1">
    <citation type="submission" date="2015-01" db="EMBL/GenBank/DDBJ databases">
        <title>Genome sequence of Mycobacterium llatzerense and Mycobacterium immunogenum recovered from brain abscess.</title>
        <authorList>
            <person name="Greninger A.L."/>
            <person name="Langelier C."/>
            <person name="Cunningham G."/>
            <person name="Chiu C.Y."/>
            <person name="Miller S."/>
        </authorList>
    </citation>
    <scope>NUCLEOTIDE SEQUENCE [LARGE SCALE GENOMIC DNA]</scope>
    <source>
        <strain evidence="4 5">CLUC14</strain>
    </source>
</reference>
<feature type="DNA-binding region" description="H-T-H motif" evidence="2">
    <location>
        <begin position="43"/>
        <end position="62"/>
    </location>
</feature>
<gene>
    <name evidence="4" type="ORF">TL10_19915</name>
</gene>
<evidence type="ECO:0000259" key="3">
    <source>
        <dbReference type="PROSITE" id="PS50977"/>
    </source>
</evidence>
<keyword evidence="5" id="KW-1185">Reference proteome</keyword>
<evidence type="ECO:0000313" key="5">
    <source>
        <dbReference type="Proteomes" id="UP000032221"/>
    </source>
</evidence>
<dbReference type="STRING" id="280871.TL10_19915"/>
<dbReference type="Gene3D" id="1.10.357.10">
    <property type="entry name" value="Tetracycline Repressor, domain 2"/>
    <property type="match status" value="1"/>
</dbReference>
<dbReference type="Proteomes" id="UP000032221">
    <property type="component" value="Unassembled WGS sequence"/>
</dbReference>
<dbReference type="PROSITE" id="PS50977">
    <property type="entry name" value="HTH_TETR_2"/>
    <property type="match status" value="1"/>
</dbReference>
<dbReference type="GO" id="GO:0003677">
    <property type="term" value="F:DNA binding"/>
    <property type="evidence" value="ECO:0007669"/>
    <property type="project" value="UniProtKB-UniRule"/>
</dbReference>
<proteinExistence type="predicted"/>
<dbReference type="PRINTS" id="PR00455">
    <property type="entry name" value="HTHTETR"/>
</dbReference>
<dbReference type="AlphaFoldDB" id="A0A0D1J110"/>
<dbReference type="InterPro" id="IPR001647">
    <property type="entry name" value="HTH_TetR"/>
</dbReference>
<name>A0A0D1J110_9MYCO</name>
<comment type="caution">
    <text evidence="4">The sequence shown here is derived from an EMBL/GenBank/DDBJ whole genome shotgun (WGS) entry which is preliminary data.</text>
</comment>
<accession>A0A0D1J110</accession>
<organism evidence="4 5">
    <name type="scientific">Mycolicibacterium llatzerense</name>
    <dbReference type="NCBI Taxonomy" id="280871"/>
    <lineage>
        <taxon>Bacteria</taxon>
        <taxon>Bacillati</taxon>
        <taxon>Actinomycetota</taxon>
        <taxon>Actinomycetes</taxon>
        <taxon>Mycobacteriales</taxon>
        <taxon>Mycobacteriaceae</taxon>
        <taxon>Mycolicibacterium</taxon>
    </lineage>
</organism>
<protein>
    <submittedName>
        <fullName evidence="4">TetR family transcriptional regulator</fullName>
    </submittedName>
</protein>
<dbReference type="SUPFAM" id="SSF46689">
    <property type="entry name" value="Homeodomain-like"/>
    <property type="match status" value="1"/>
</dbReference>
<evidence type="ECO:0000256" key="2">
    <source>
        <dbReference type="PROSITE-ProRule" id="PRU00335"/>
    </source>
</evidence>